<evidence type="ECO:0000256" key="7">
    <source>
        <dbReference type="ARBA" id="ARBA00022755"/>
    </source>
</evidence>
<feature type="binding site" evidence="16">
    <location>
        <begin position="245"/>
        <end position="247"/>
    </location>
    <ligand>
        <name>NAD(+)</name>
        <dbReference type="ChEBI" id="CHEBI:57540"/>
    </ligand>
</feature>
<feature type="active site" description="Proton acceptor" evidence="13 14">
    <location>
        <position position="396"/>
    </location>
</feature>
<evidence type="ECO:0000313" key="23">
    <source>
        <dbReference type="Proteomes" id="UP000187059"/>
    </source>
</evidence>
<dbReference type="Proteomes" id="UP000187059">
    <property type="component" value="Chromosome"/>
</dbReference>
<sequence>MEIREAFTFDDVLLVPGASSVLPSTADTRTRVTKSIALNIPLLSSAMDTVTEARMAITMAQAGGVGVIHKNLSVEEQARQVRRVKRFESGIVYNPVTLTPDQTLADAKALTERYGFTGFPVVDTDHRVVGIVTNRDMRFAQQDDTPVRVMMTSDNLAILREPADRDEAISLMRARRIEKLLVTDESGKLTGLLTLKDTEQAVLNPTACKDGLGRLRVAAATGVGEAGFERSEALVDAGVDILVIDTAHGHSRGVVDAVSRAKRLSNEVQVIAGNVATAEATKALIDAGADAVKVGIGPGSICTTRMVAGVGVPQLTAIMECSQAAGDVPVIADGGIKFSGDFAKAIAAGASCAMVGSMIAGTDESPGEVILYQGRTFKAYRGMGSLGAMARGSADRYFQKDAASDKLVPEGIEGQVPYKGPAGAVIHQLVGGLRAAMGYTGNGTVEEMRRNCRFVKITNAGLQESHVHDVTITRESPNYRAG</sequence>
<accession>A0A1P8UZM5</accession>
<feature type="binding site" evidence="13">
    <location>
        <position position="464"/>
    </location>
    <ligand>
        <name>K(+)</name>
        <dbReference type="ChEBI" id="CHEBI:29103"/>
        <note>ligand shared between two tetrameric partners</note>
    </ligand>
</feature>
<feature type="binding site" description="in other chain" evidence="13 17">
    <location>
        <position position="297"/>
    </location>
    <ligand>
        <name>K(+)</name>
        <dbReference type="ChEBI" id="CHEBI:29103"/>
        <note>ligand shared between two tetrameric partners</note>
    </ligand>
</feature>
<dbReference type="GO" id="GO:0000166">
    <property type="term" value="F:nucleotide binding"/>
    <property type="evidence" value="ECO:0007669"/>
    <property type="project" value="UniProtKB-UniRule"/>
</dbReference>
<keyword evidence="23" id="KW-1185">Reference proteome</keyword>
<keyword evidence="10 13" id="KW-0520">NAD</keyword>
<dbReference type="AlphaFoldDB" id="A0A1P8UZM5"/>
<dbReference type="GO" id="GO:0006183">
    <property type="term" value="P:GTP biosynthetic process"/>
    <property type="evidence" value="ECO:0007669"/>
    <property type="project" value="TreeGrafter"/>
</dbReference>
<dbReference type="FunFam" id="3.20.20.70:FF:000003">
    <property type="entry name" value="GMP reductase"/>
    <property type="match status" value="1"/>
</dbReference>
<dbReference type="CDD" id="cd00381">
    <property type="entry name" value="IMPDH"/>
    <property type="match status" value="1"/>
</dbReference>
<comment type="subunit">
    <text evidence="3 13">Homotetramer.</text>
</comment>
<dbReference type="InterPro" id="IPR015875">
    <property type="entry name" value="IMP_DH/GMP_Rdtase_CS"/>
</dbReference>
<dbReference type="InterPro" id="IPR046342">
    <property type="entry name" value="CBS_dom_sf"/>
</dbReference>
<dbReference type="KEGG" id="paby:Ga0080574_TMP4507"/>
<evidence type="ECO:0000256" key="3">
    <source>
        <dbReference type="ARBA" id="ARBA00011881"/>
    </source>
</evidence>
<keyword evidence="6 13" id="KW-0332">GMP biosynthesis</keyword>
<evidence type="ECO:0000259" key="21">
    <source>
        <dbReference type="PROSITE" id="PS51371"/>
    </source>
</evidence>
<protein>
    <recommendedName>
        <fullName evidence="13 20">Inosine-5'-monophosphate dehydrogenase</fullName>
        <shortName evidence="13">IMP dehydrogenase</shortName>
        <shortName evidence="13">IMPD</shortName>
        <shortName evidence="13">IMPDH</shortName>
        <ecNumber evidence="13 20">1.1.1.205</ecNumber>
    </recommendedName>
</protein>
<comment type="caution">
    <text evidence="13">Lacks conserved residue(s) required for the propagation of feature annotation.</text>
</comment>
<feature type="binding site" evidence="13">
    <location>
        <position position="245"/>
    </location>
    <ligand>
        <name>NAD(+)</name>
        <dbReference type="ChEBI" id="CHEBI:57540"/>
    </ligand>
</feature>
<keyword evidence="4 13" id="KW-0479">Metal-binding</keyword>
<dbReference type="Pfam" id="PF00571">
    <property type="entry name" value="CBS"/>
    <property type="match status" value="2"/>
</dbReference>
<dbReference type="SMART" id="SM00116">
    <property type="entry name" value="CBS"/>
    <property type="match status" value="2"/>
</dbReference>
<feature type="binding site" description="in other chain" evidence="13 17">
    <location>
        <position position="299"/>
    </location>
    <ligand>
        <name>K(+)</name>
        <dbReference type="ChEBI" id="CHEBI:29103"/>
        <note>ligand shared between two tetrameric partners</note>
    </ligand>
</feature>
<dbReference type="PANTHER" id="PTHR11911">
    <property type="entry name" value="INOSINE-5-MONOPHOSPHATE DEHYDROGENASE RELATED"/>
    <property type="match status" value="1"/>
</dbReference>
<dbReference type="InterPro" id="IPR013785">
    <property type="entry name" value="Aldolase_TIM"/>
</dbReference>
<evidence type="ECO:0000256" key="2">
    <source>
        <dbReference type="ARBA" id="ARBA00005502"/>
    </source>
</evidence>
<dbReference type="InterPro" id="IPR000644">
    <property type="entry name" value="CBS_dom"/>
</dbReference>
<dbReference type="PROSITE" id="PS00487">
    <property type="entry name" value="IMP_DH_GMP_RED"/>
    <property type="match status" value="1"/>
</dbReference>
<dbReference type="EMBL" id="CP015093">
    <property type="protein sequence ID" value="APZ54841.1"/>
    <property type="molecule type" value="Genomic_DNA"/>
</dbReference>
<dbReference type="InterPro" id="IPR005990">
    <property type="entry name" value="IMP_DH"/>
</dbReference>
<evidence type="ECO:0000313" key="22">
    <source>
        <dbReference type="EMBL" id="APZ54841.1"/>
    </source>
</evidence>
<dbReference type="NCBIfam" id="TIGR01302">
    <property type="entry name" value="IMP_dehydrog"/>
    <property type="match status" value="1"/>
</dbReference>
<organism evidence="22 23">
    <name type="scientific">Salipiger abyssi</name>
    <dbReference type="NCBI Taxonomy" id="1250539"/>
    <lineage>
        <taxon>Bacteria</taxon>
        <taxon>Pseudomonadati</taxon>
        <taxon>Pseudomonadota</taxon>
        <taxon>Alphaproteobacteria</taxon>
        <taxon>Rhodobacterales</taxon>
        <taxon>Roseobacteraceae</taxon>
        <taxon>Salipiger</taxon>
    </lineage>
</organism>
<comment type="function">
    <text evidence="13">Catalyzes the conversion of inosine 5'-phosphate (IMP) to xanthosine 5'-phosphate (XMP), the first committed and rate-limiting step in the de novo synthesis of guanine nucleotides, and therefore plays an important role in the regulation of cell growth.</text>
</comment>
<evidence type="ECO:0000256" key="10">
    <source>
        <dbReference type="ARBA" id="ARBA00023027"/>
    </source>
</evidence>
<dbReference type="OrthoDB" id="9805398at2"/>
<evidence type="ECO:0000256" key="1">
    <source>
        <dbReference type="ARBA" id="ARBA00001958"/>
    </source>
</evidence>
<reference evidence="22 23" key="1">
    <citation type="submission" date="2016-04" db="EMBL/GenBank/DDBJ databases">
        <title>Deep-sea bacteria in the southern Pacific.</title>
        <authorList>
            <person name="Tang K."/>
        </authorList>
    </citation>
    <scope>NUCLEOTIDE SEQUENCE [LARGE SCALE GENOMIC DNA]</scope>
    <source>
        <strain evidence="22 23">JLT2014</strain>
    </source>
</reference>
<dbReference type="RefSeq" id="WP_076704986.1">
    <property type="nucleotide sequence ID" value="NZ_CP015093.1"/>
</dbReference>
<dbReference type="CDD" id="cd04601">
    <property type="entry name" value="CBS_pair_IMPDH"/>
    <property type="match status" value="1"/>
</dbReference>
<dbReference type="Gene3D" id="3.20.20.70">
    <property type="entry name" value="Aldolase class I"/>
    <property type="match status" value="1"/>
</dbReference>
<feature type="binding site" evidence="13 15">
    <location>
        <position position="300"/>
    </location>
    <ligand>
        <name>IMP</name>
        <dbReference type="ChEBI" id="CHEBI:58053"/>
    </ligand>
</feature>
<gene>
    <name evidence="13" type="primary">guaB</name>
    <name evidence="22" type="ORF">Ga0080574_TMP4507</name>
</gene>
<evidence type="ECO:0000256" key="16">
    <source>
        <dbReference type="PIRSR" id="PIRSR000130-3"/>
    </source>
</evidence>
<keyword evidence="7 13" id="KW-0658">Purine biosynthesis</keyword>
<dbReference type="SMART" id="SM01240">
    <property type="entry name" value="IMPDH"/>
    <property type="match status" value="1"/>
</dbReference>
<feature type="domain" description="CBS" evidence="21">
    <location>
        <begin position="91"/>
        <end position="147"/>
    </location>
</feature>
<feature type="binding site" evidence="13 15">
    <location>
        <begin position="333"/>
        <end position="335"/>
    </location>
    <ligand>
        <name>IMP</name>
        <dbReference type="ChEBI" id="CHEBI:58053"/>
    </ligand>
</feature>
<keyword evidence="8 13" id="KW-0630">Potassium</keyword>
<evidence type="ECO:0000256" key="14">
    <source>
        <dbReference type="PIRSR" id="PIRSR000130-1"/>
    </source>
</evidence>
<feature type="binding site" evidence="13">
    <location>
        <position position="466"/>
    </location>
    <ligand>
        <name>K(+)</name>
        <dbReference type="ChEBI" id="CHEBI:29103"/>
        <note>ligand shared between two tetrameric partners</note>
    </ligand>
</feature>
<comment type="pathway">
    <text evidence="13 20">Purine metabolism; XMP biosynthesis via de novo pathway; XMP from IMP: step 1/1.</text>
</comment>
<evidence type="ECO:0000256" key="5">
    <source>
        <dbReference type="ARBA" id="ARBA00022737"/>
    </source>
</evidence>
<feature type="active site" description="Thioimidate intermediate" evidence="13 14">
    <location>
        <position position="302"/>
    </location>
</feature>
<evidence type="ECO:0000256" key="15">
    <source>
        <dbReference type="PIRSR" id="PIRSR000130-2"/>
    </source>
</evidence>
<comment type="similarity">
    <text evidence="2 13 19">Belongs to the IMPDH/GMPR family.</text>
</comment>
<dbReference type="GO" id="GO:0003938">
    <property type="term" value="F:IMP dehydrogenase activity"/>
    <property type="evidence" value="ECO:0007669"/>
    <property type="project" value="UniProtKB-UniRule"/>
</dbReference>
<dbReference type="GO" id="GO:0046872">
    <property type="term" value="F:metal ion binding"/>
    <property type="evidence" value="ECO:0007669"/>
    <property type="project" value="UniProtKB-UniRule"/>
</dbReference>
<keyword evidence="9 13" id="KW-0560">Oxidoreductase</keyword>
<dbReference type="Pfam" id="PF00478">
    <property type="entry name" value="IMPDH"/>
    <property type="match status" value="1"/>
</dbReference>
<dbReference type="SUPFAM" id="SSF54631">
    <property type="entry name" value="CBS-domain pair"/>
    <property type="match status" value="1"/>
</dbReference>
<evidence type="ECO:0000256" key="4">
    <source>
        <dbReference type="ARBA" id="ARBA00022723"/>
    </source>
</evidence>
<name>A0A1P8UZM5_9RHOB</name>
<evidence type="ECO:0000256" key="17">
    <source>
        <dbReference type="PIRSR" id="PIRSR000130-4"/>
    </source>
</evidence>
<evidence type="ECO:0000256" key="8">
    <source>
        <dbReference type="ARBA" id="ARBA00022958"/>
    </source>
</evidence>
<dbReference type="EC" id="1.1.1.205" evidence="13 20"/>
<feature type="binding site" description="in other chain" evidence="13 17">
    <location>
        <position position="302"/>
    </location>
    <ligand>
        <name>K(+)</name>
        <dbReference type="ChEBI" id="CHEBI:29103"/>
        <note>ligand shared between two tetrameric partners</note>
    </ligand>
</feature>
<feature type="domain" description="CBS" evidence="21">
    <location>
        <begin position="151"/>
        <end position="208"/>
    </location>
</feature>
<feature type="binding site" evidence="13 15">
    <location>
        <begin position="380"/>
        <end position="384"/>
    </location>
    <ligand>
        <name>IMP</name>
        <dbReference type="ChEBI" id="CHEBI:58053"/>
    </ligand>
</feature>
<proteinExistence type="inferred from homology"/>
<dbReference type="SUPFAM" id="SSF51412">
    <property type="entry name" value="Inosine monophosphate dehydrogenase (IMPDH)"/>
    <property type="match status" value="1"/>
</dbReference>
<feature type="binding site" evidence="13 15">
    <location>
        <begin position="356"/>
        <end position="357"/>
    </location>
    <ligand>
        <name>IMP</name>
        <dbReference type="ChEBI" id="CHEBI:58053"/>
    </ligand>
</feature>
<evidence type="ECO:0000256" key="19">
    <source>
        <dbReference type="RuleBase" id="RU003927"/>
    </source>
</evidence>
<dbReference type="GO" id="GO:0006177">
    <property type="term" value="P:GMP biosynthetic process"/>
    <property type="evidence" value="ECO:0007669"/>
    <property type="project" value="UniProtKB-UniRule"/>
</dbReference>
<evidence type="ECO:0000256" key="20">
    <source>
        <dbReference type="RuleBase" id="RU003928"/>
    </source>
</evidence>
<comment type="cofactor">
    <cofactor evidence="1 13">
        <name>K(+)</name>
        <dbReference type="ChEBI" id="CHEBI:29103"/>
    </cofactor>
</comment>
<dbReference type="HAMAP" id="MF_01964">
    <property type="entry name" value="IMPDH"/>
    <property type="match status" value="1"/>
</dbReference>
<dbReference type="PROSITE" id="PS51371">
    <property type="entry name" value="CBS"/>
    <property type="match status" value="2"/>
</dbReference>
<evidence type="ECO:0000256" key="13">
    <source>
        <dbReference type="HAMAP-Rule" id="MF_01964"/>
    </source>
</evidence>
<evidence type="ECO:0000256" key="11">
    <source>
        <dbReference type="ARBA" id="ARBA00023122"/>
    </source>
</evidence>
<evidence type="ECO:0000256" key="18">
    <source>
        <dbReference type="PROSITE-ProRule" id="PRU00703"/>
    </source>
</evidence>
<keyword evidence="11 18" id="KW-0129">CBS domain</keyword>
<feature type="binding site" evidence="13 15">
    <location>
        <position position="410"/>
    </location>
    <ligand>
        <name>IMP</name>
        <dbReference type="ChEBI" id="CHEBI:58053"/>
    </ligand>
</feature>
<evidence type="ECO:0000256" key="12">
    <source>
        <dbReference type="ARBA" id="ARBA00048028"/>
    </source>
</evidence>
<comment type="catalytic activity">
    <reaction evidence="12 13 20">
        <text>IMP + NAD(+) + H2O = XMP + NADH + H(+)</text>
        <dbReference type="Rhea" id="RHEA:11708"/>
        <dbReference type="ChEBI" id="CHEBI:15377"/>
        <dbReference type="ChEBI" id="CHEBI:15378"/>
        <dbReference type="ChEBI" id="CHEBI:57464"/>
        <dbReference type="ChEBI" id="CHEBI:57540"/>
        <dbReference type="ChEBI" id="CHEBI:57945"/>
        <dbReference type="ChEBI" id="CHEBI:58053"/>
        <dbReference type="EC" id="1.1.1.205"/>
    </reaction>
</comment>
<evidence type="ECO:0000256" key="9">
    <source>
        <dbReference type="ARBA" id="ARBA00023002"/>
    </source>
</evidence>
<feature type="binding site" evidence="13">
    <location>
        <position position="465"/>
    </location>
    <ligand>
        <name>K(+)</name>
        <dbReference type="ChEBI" id="CHEBI:29103"/>
        <note>ligand shared between two tetrameric partners</note>
    </ligand>
</feature>
<dbReference type="PIRSF" id="PIRSF000130">
    <property type="entry name" value="IMPDH"/>
    <property type="match status" value="1"/>
</dbReference>
<comment type="activity regulation">
    <text evidence="13">Mycophenolic acid (MPA) is a non-competitive inhibitor that prevents formation of the closed enzyme conformation by binding to the same site as the amobile flap. In contrast, mizoribine monophosphate (MZP) is a competitive inhibitor that induces the closed conformation. MPA is a potent inhibitor of mammalian IMPDHs but a poor inhibitor of the bacterial enzymes. MZP is a more potent inhibitor of bacterial IMPDH.</text>
</comment>
<dbReference type="STRING" id="1250539.Ga0080574_TMP4507"/>
<dbReference type="PANTHER" id="PTHR11911:SF111">
    <property type="entry name" value="INOSINE-5'-MONOPHOSPHATE DEHYDROGENASE"/>
    <property type="match status" value="1"/>
</dbReference>
<feature type="binding site" evidence="13 16">
    <location>
        <begin position="295"/>
        <end position="297"/>
    </location>
    <ligand>
        <name>NAD(+)</name>
        <dbReference type="ChEBI" id="CHEBI:57540"/>
    </ligand>
</feature>
<keyword evidence="5" id="KW-0677">Repeat</keyword>
<evidence type="ECO:0000256" key="6">
    <source>
        <dbReference type="ARBA" id="ARBA00022749"/>
    </source>
</evidence>
<dbReference type="UniPathway" id="UPA00601">
    <property type="reaction ID" value="UER00295"/>
</dbReference>
<dbReference type="InterPro" id="IPR001093">
    <property type="entry name" value="IMP_DH_GMPRt"/>
</dbReference>